<evidence type="ECO:0000313" key="1">
    <source>
        <dbReference type="EMBL" id="GIY94845.1"/>
    </source>
</evidence>
<comment type="caution">
    <text evidence="1">The sequence shown here is derived from an EMBL/GenBank/DDBJ whole genome shotgun (WGS) entry which is preliminary data.</text>
</comment>
<name>A0AAV4XLM7_CAEEX</name>
<evidence type="ECO:0000313" key="2">
    <source>
        <dbReference type="Proteomes" id="UP001054945"/>
    </source>
</evidence>
<proteinExistence type="predicted"/>
<sequence length="169" mass="19298">MICGMSLLLGSKTGQNSQQQPWHDTEINRLQFLHYLKKYFKFLPFLTWFGAACNSQNKRQFSNDFYLSEKIFRKISLHFTPCFELHCNTADTRGRKSFTGAVSVVDRTEPVRRLFRSELHAVFVGLSKATDFADSCVECSTEAEKGDEGQIDPISSYRNSSTLFFTGPP</sequence>
<keyword evidence="2" id="KW-1185">Reference proteome</keyword>
<protein>
    <submittedName>
        <fullName evidence="1">Uncharacterized protein</fullName>
    </submittedName>
</protein>
<reference evidence="1 2" key="1">
    <citation type="submission" date="2021-06" db="EMBL/GenBank/DDBJ databases">
        <title>Caerostris extrusa draft genome.</title>
        <authorList>
            <person name="Kono N."/>
            <person name="Arakawa K."/>
        </authorList>
    </citation>
    <scope>NUCLEOTIDE SEQUENCE [LARGE SCALE GENOMIC DNA]</scope>
</reference>
<accession>A0AAV4XLM7</accession>
<gene>
    <name evidence="1" type="ORF">CEXT_144631</name>
</gene>
<organism evidence="1 2">
    <name type="scientific">Caerostris extrusa</name>
    <name type="common">Bark spider</name>
    <name type="synonym">Caerostris bankana</name>
    <dbReference type="NCBI Taxonomy" id="172846"/>
    <lineage>
        <taxon>Eukaryota</taxon>
        <taxon>Metazoa</taxon>
        <taxon>Ecdysozoa</taxon>
        <taxon>Arthropoda</taxon>
        <taxon>Chelicerata</taxon>
        <taxon>Arachnida</taxon>
        <taxon>Araneae</taxon>
        <taxon>Araneomorphae</taxon>
        <taxon>Entelegynae</taxon>
        <taxon>Araneoidea</taxon>
        <taxon>Araneidae</taxon>
        <taxon>Caerostris</taxon>
    </lineage>
</organism>
<dbReference type="EMBL" id="BPLR01017831">
    <property type="protein sequence ID" value="GIY94845.1"/>
    <property type="molecule type" value="Genomic_DNA"/>
</dbReference>
<dbReference type="AlphaFoldDB" id="A0AAV4XLM7"/>
<dbReference type="Proteomes" id="UP001054945">
    <property type="component" value="Unassembled WGS sequence"/>
</dbReference>